<proteinExistence type="predicted"/>
<dbReference type="VEuPathDB" id="FungiDB:AeMF1_017288"/>
<keyword evidence="2" id="KW-0472">Membrane</keyword>
<keyword evidence="2" id="KW-0812">Transmembrane</keyword>
<comment type="caution">
    <text evidence="3">The sequence shown here is derived from an EMBL/GenBank/DDBJ whole genome shotgun (WGS) entry which is preliminary data.</text>
</comment>
<gene>
    <name evidence="3" type="ORF">Ae201684_000452</name>
</gene>
<dbReference type="AlphaFoldDB" id="A0A6G0XY82"/>
<accession>A0A6G0XY82</accession>
<keyword evidence="4" id="KW-1185">Reference proteome</keyword>
<organism evidence="3 4">
    <name type="scientific">Aphanomyces euteiches</name>
    <dbReference type="NCBI Taxonomy" id="100861"/>
    <lineage>
        <taxon>Eukaryota</taxon>
        <taxon>Sar</taxon>
        <taxon>Stramenopiles</taxon>
        <taxon>Oomycota</taxon>
        <taxon>Saprolegniomycetes</taxon>
        <taxon>Saprolegniales</taxon>
        <taxon>Verrucalvaceae</taxon>
        <taxon>Aphanomyces</taxon>
    </lineage>
</organism>
<feature type="transmembrane region" description="Helical" evidence="2">
    <location>
        <begin position="55"/>
        <end position="74"/>
    </location>
</feature>
<dbReference type="Proteomes" id="UP000481153">
    <property type="component" value="Unassembled WGS sequence"/>
</dbReference>
<name>A0A6G0XY82_9STRA</name>
<dbReference type="EMBL" id="VJMJ01000002">
    <property type="protein sequence ID" value="KAF0745435.1"/>
    <property type="molecule type" value="Genomic_DNA"/>
</dbReference>
<reference evidence="3 4" key="1">
    <citation type="submission" date="2019-07" db="EMBL/GenBank/DDBJ databases">
        <title>Genomics analysis of Aphanomyces spp. identifies a new class of oomycete effector associated with host adaptation.</title>
        <authorList>
            <person name="Gaulin E."/>
        </authorList>
    </citation>
    <scope>NUCLEOTIDE SEQUENCE [LARGE SCALE GENOMIC DNA]</scope>
    <source>
        <strain evidence="3 4">ATCC 201684</strain>
    </source>
</reference>
<evidence type="ECO:0000313" key="4">
    <source>
        <dbReference type="Proteomes" id="UP000481153"/>
    </source>
</evidence>
<evidence type="ECO:0000256" key="1">
    <source>
        <dbReference type="SAM" id="MobiDB-lite"/>
    </source>
</evidence>
<feature type="compositionally biased region" description="Basic and acidic residues" evidence="1">
    <location>
        <begin position="191"/>
        <end position="216"/>
    </location>
</feature>
<feature type="region of interest" description="Disordered" evidence="1">
    <location>
        <begin position="173"/>
        <end position="216"/>
    </location>
</feature>
<protein>
    <submittedName>
        <fullName evidence="3">Uncharacterized protein</fullName>
    </submittedName>
</protein>
<keyword evidence="2" id="KW-1133">Transmembrane helix</keyword>
<evidence type="ECO:0000256" key="2">
    <source>
        <dbReference type="SAM" id="Phobius"/>
    </source>
</evidence>
<sequence length="216" mass="24754">MSSLLIHRYDDNEDLNPFLSVNVCEETKVYPMKGKSPVVIKLRLLQLDWRHAKQILVNAIVVICLVCLGIIPLVSYSHYRGARYLASQAQTISNSVNENALTDTQRRDLSDFRQFQRVHDEERRQGSKQHFIDKLLEEKTEFKELLPILADETKDILKEETLDVVKEDASVLKKDNTGEINAKGNLADPIQESKDAKSLDDSKVENTVHPQREQID</sequence>
<evidence type="ECO:0000313" key="3">
    <source>
        <dbReference type="EMBL" id="KAF0745435.1"/>
    </source>
</evidence>